<evidence type="ECO:0000313" key="2">
    <source>
        <dbReference type="EMBL" id="MDT8901150.1"/>
    </source>
</evidence>
<dbReference type="Pfam" id="PF24746">
    <property type="entry name" value="DUF7694"/>
    <property type="match status" value="1"/>
</dbReference>
<feature type="domain" description="DUF7694" evidence="1">
    <location>
        <begin position="52"/>
        <end position="118"/>
    </location>
</feature>
<dbReference type="InterPro" id="IPR056111">
    <property type="entry name" value="DUF7694"/>
</dbReference>
<evidence type="ECO:0000259" key="1">
    <source>
        <dbReference type="Pfam" id="PF24746"/>
    </source>
</evidence>
<comment type="caution">
    <text evidence="2">The sequence shown here is derived from an EMBL/GenBank/DDBJ whole genome shotgun (WGS) entry which is preliminary data.</text>
</comment>
<keyword evidence="3" id="KW-1185">Reference proteome</keyword>
<reference evidence="2 3" key="1">
    <citation type="submission" date="2023-07" db="EMBL/GenBank/DDBJ databases">
        <title>The novel representative of Negativicutes class, Anaeroselena agilis gen. nov. sp. nov.</title>
        <authorList>
            <person name="Prokofeva M.I."/>
            <person name="Elcheninov A.G."/>
            <person name="Klyukina A."/>
            <person name="Kublanov I.V."/>
            <person name="Frolov E.N."/>
            <person name="Podosokorskaya O.A."/>
        </authorList>
    </citation>
    <scope>NUCLEOTIDE SEQUENCE [LARGE SCALE GENOMIC DNA]</scope>
    <source>
        <strain evidence="2 3">4137-cl</strain>
    </source>
</reference>
<dbReference type="Proteomes" id="UP001254848">
    <property type="component" value="Unassembled WGS sequence"/>
</dbReference>
<sequence>MRVIDREMIHLALENARQTITLSPVPPEKWPYRPAGLKEVWRNQKYLVQVFDEPGGVERLSVVRSIRTAGEWADGIPWEELQQLKRECGRGDRWAVEMYPADSDVVNVANMRHLWVLPAPPMVGWRKGVSY</sequence>
<accession>A0ABU3NXL2</accession>
<gene>
    <name evidence="2" type="ORF">Q4T40_07865</name>
</gene>
<protein>
    <recommendedName>
        <fullName evidence="1">DUF7694 domain-containing protein</fullName>
    </recommendedName>
</protein>
<evidence type="ECO:0000313" key="3">
    <source>
        <dbReference type="Proteomes" id="UP001254848"/>
    </source>
</evidence>
<dbReference type="EMBL" id="JAUOZS010000001">
    <property type="protein sequence ID" value="MDT8901150.1"/>
    <property type="molecule type" value="Genomic_DNA"/>
</dbReference>
<name>A0ABU3NXL2_9FIRM</name>
<organism evidence="2 3">
    <name type="scientific">Anaeroselena agilis</name>
    <dbReference type="NCBI Taxonomy" id="3063788"/>
    <lineage>
        <taxon>Bacteria</taxon>
        <taxon>Bacillati</taxon>
        <taxon>Bacillota</taxon>
        <taxon>Negativicutes</taxon>
        <taxon>Acetonemataceae</taxon>
        <taxon>Anaeroselena</taxon>
    </lineage>
</organism>
<dbReference type="RefSeq" id="WP_413779674.1">
    <property type="nucleotide sequence ID" value="NZ_JAUOZS010000001.1"/>
</dbReference>
<proteinExistence type="predicted"/>